<proteinExistence type="predicted"/>
<gene>
    <name evidence="1" type="ORF">ESZ48_12730</name>
</gene>
<organism evidence="1 2">
    <name type="scientific">Gelidibacter gilvus</name>
    <dbReference type="NCBI Taxonomy" id="59602"/>
    <lineage>
        <taxon>Bacteria</taxon>
        <taxon>Pseudomonadati</taxon>
        <taxon>Bacteroidota</taxon>
        <taxon>Flavobacteriia</taxon>
        <taxon>Flavobacteriales</taxon>
        <taxon>Flavobacteriaceae</taxon>
        <taxon>Gelidibacter</taxon>
    </lineage>
</organism>
<accession>A0A4Q0XEA6</accession>
<dbReference type="EMBL" id="SDDZ01000007">
    <property type="protein sequence ID" value="RXJ49468.1"/>
    <property type="molecule type" value="Genomic_DNA"/>
</dbReference>
<reference evidence="1 2" key="1">
    <citation type="submission" date="2019-01" db="EMBL/GenBank/DDBJ databases">
        <title>Genome sequence of the Antarctic species Gelidibacter gilvus ACAM 158(T).</title>
        <authorList>
            <person name="Bowman J.P."/>
        </authorList>
    </citation>
    <scope>NUCLEOTIDE SEQUENCE [LARGE SCALE GENOMIC DNA]</scope>
    <source>
        <strain evidence="1 2">IC158</strain>
    </source>
</reference>
<dbReference type="RefSeq" id="WP_129017869.1">
    <property type="nucleotide sequence ID" value="NZ_SDDZ01000007.1"/>
</dbReference>
<dbReference type="AlphaFoldDB" id="A0A4Q0XEA6"/>
<name>A0A4Q0XEA6_9FLAO</name>
<evidence type="ECO:0000313" key="1">
    <source>
        <dbReference type="EMBL" id="RXJ49468.1"/>
    </source>
</evidence>
<dbReference type="Proteomes" id="UP000289792">
    <property type="component" value="Unassembled WGS sequence"/>
</dbReference>
<sequence>MKKHFKLIIFVLFVMGISCKEQPETKTTQDENKATTQQYEEYCYLYAQNKDTIALMLTQSKNLVIGEMFYNFFEKDGSYGSFEGIVKGDTIFGDYDFESEGTTSKRELIFLKKGNTLLEGYGEVEVDRNNTTVFKSNTSITFDEKFPLTAVNCDELNF</sequence>
<protein>
    <submittedName>
        <fullName evidence="1">Uncharacterized protein</fullName>
    </submittedName>
</protein>
<dbReference type="PROSITE" id="PS51257">
    <property type="entry name" value="PROKAR_LIPOPROTEIN"/>
    <property type="match status" value="1"/>
</dbReference>
<evidence type="ECO:0000313" key="2">
    <source>
        <dbReference type="Proteomes" id="UP000289792"/>
    </source>
</evidence>
<keyword evidence="2" id="KW-1185">Reference proteome</keyword>
<dbReference type="OrthoDB" id="794403at2"/>
<comment type="caution">
    <text evidence="1">The sequence shown here is derived from an EMBL/GenBank/DDBJ whole genome shotgun (WGS) entry which is preliminary data.</text>
</comment>